<feature type="transmembrane region" description="Helical" evidence="8">
    <location>
        <begin position="98"/>
        <end position="115"/>
    </location>
</feature>
<feature type="transmembrane region" description="Helical" evidence="8">
    <location>
        <begin position="431"/>
        <end position="453"/>
    </location>
</feature>
<protein>
    <recommendedName>
        <fullName evidence="8">Ammonium transporter</fullName>
    </recommendedName>
</protein>
<comment type="subcellular location">
    <subcellularLocation>
        <location evidence="8">Cell membrane</location>
        <topology evidence="8">Multi-pass membrane protein</topology>
    </subcellularLocation>
    <subcellularLocation>
        <location evidence="1">Membrane</location>
        <topology evidence="1">Multi-pass membrane protein</topology>
    </subcellularLocation>
</comment>
<dbReference type="InterPro" id="IPR018047">
    <property type="entry name" value="Ammonium_transpt_CS"/>
</dbReference>
<organism evidence="11 12">
    <name type="scientific">Clavelina lepadiformis</name>
    <name type="common">Light-bulb sea squirt</name>
    <name type="synonym">Ascidia lepadiformis</name>
    <dbReference type="NCBI Taxonomy" id="159417"/>
    <lineage>
        <taxon>Eukaryota</taxon>
        <taxon>Metazoa</taxon>
        <taxon>Chordata</taxon>
        <taxon>Tunicata</taxon>
        <taxon>Ascidiacea</taxon>
        <taxon>Aplousobranchia</taxon>
        <taxon>Clavelinidae</taxon>
        <taxon>Clavelina</taxon>
    </lineage>
</organism>
<dbReference type="InterPro" id="IPR024041">
    <property type="entry name" value="NH4_transpt_AmtB-like_dom"/>
</dbReference>
<keyword evidence="6 8" id="KW-0472">Membrane</keyword>
<dbReference type="SUPFAM" id="SSF111352">
    <property type="entry name" value="Ammonium transporter"/>
    <property type="match status" value="1"/>
</dbReference>
<dbReference type="PANTHER" id="PTHR11730:SF6">
    <property type="entry name" value="AMMONIUM TRANSPORTER"/>
    <property type="match status" value="1"/>
</dbReference>
<dbReference type="InterPro" id="IPR001905">
    <property type="entry name" value="Ammonium_transpt"/>
</dbReference>
<evidence type="ECO:0000256" key="2">
    <source>
        <dbReference type="ARBA" id="ARBA00005887"/>
    </source>
</evidence>
<feature type="transmembrane region" description="Helical" evidence="8">
    <location>
        <begin position="58"/>
        <end position="77"/>
    </location>
</feature>
<keyword evidence="4 8" id="KW-0812">Transmembrane</keyword>
<feature type="transmembrane region" description="Helical" evidence="8">
    <location>
        <begin position="295"/>
        <end position="319"/>
    </location>
</feature>
<feature type="transmembrane region" description="Helical" evidence="8">
    <location>
        <begin position="390"/>
        <end position="411"/>
    </location>
</feature>
<evidence type="ECO:0000256" key="3">
    <source>
        <dbReference type="ARBA" id="ARBA00022448"/>
    </source>
</evidence>
<keyword evidence="3 8" id="KW-0813">Transport</keyword>
<dbReference type="Proteomes" id="UP001642483">
    <property type="component" value="Unassembled WGS sequence"/>
</dbReference>
<feature type="transmembrane region" description="Helical" evidence="8">
    <location>
        <begin position="150"/>
        <end position="169"/>
    </location>
</feature>
<comment type="caution">
    <text evidence="11">The sequence shown here is derived from an EMBL/GenBank/DDBJ whole genome shotgun (WGS) entry which is preliminary data.</text>
</comment>
<dbReference type="PROSITE" id="PS01219">
    <property type="entry name" value="AMMONIUM_TRANSP"/>
    <property type="match status" value="1"/>
</dbReference>
<proteinExistence type="inferred from homology"/>
<dbReference type="Gene3D" id="1.10.3430.10">
    <property type="entry name" value="Ammonium transporter AmtB like domains"/>
    <property type="match status" value="1"/>
</dbReference>
<dbReference type="InterPro" id="IPR029020">
    <property type="entry name" value="Ammonium/urea_transptr"/>
</dbReference>
<dbReference type="Pfam" id="PF00909">
    <property type="entry name" value="Ammonium_transp"/>
    <property type="match status" value="1"/>
</dbReference>
<evidence type="ECO:0000256" key="9">
    <source>
        <dbReference type="SAM" id="MobiDB-lite"/>
    </source>
</evidence>
<comment type="similarity">
    <text evidence="2 8">Belongs to the ammonia transporter channel (TC 1.A.11.2) family.</text>
</comment>
<accession>A0ABP0G7J6</accession>
<evidence type="ECO:0000259" key="10">
    <source>
        <dbReference type="Pfam" id="PF00909"/>
    </source>
</evidence>
<keyword evidence="5 8" id="KW-1133">Transmembrane helix</keyword>
<keyword evidence="12" id="KW-1185">Reference proteome</keyword>
<evidence type="ECO:0000313" key="12">
    <source>
        <dbReference type="Proteomes" id="UP001642483"/>
    </source>
</evidence>
<evidence type="ECO:0000256" key="4">
    <source>
        <dbReference type="ARBA" id="ARBA00022692"/>
    </source>
</evidence>
<evidence type="ECO:0000256" key="6">
    <source>
        <dbReference type="ARBA" id="ARBA00023136"/>
    </source>
</evidence>
<gene>
    <name evidence="11" type="ORF">CVLEPA_LOCUS19861</name>
</gene>
<evidence type="ECO:0000313" key="11">
    <source>
        <dbReference type="EMBL" id="CAK8687800.1"/>
    </source>
</evidence>
<feature type="region of interest" description="Disordered" evidence="9">
    <location>
        <begin position="513"/>
        <end position="534"/>
    </location>
</feature>
<dbReference type="PANTHER" id="PTHR11730">
    <property type="entry name" value="AMMONIUM TRANSPORTER"/>
    <property type="match status" value="1"/>
</dbReference>
<feature type="transmembrane region" description="Helical" evidence="8">
    <location>
        <begin position="356"/>
        <end position="378"/>
    </location>
</feature>
<evidence type="ECO:0000256" key="5">
    <source>
        <dbReference type="ARBA" id="ARBA00022989"/>
    </source>
</evidence>
<name>A0ABP0G7J6_CLALP</name>
<reference evidence="11 12" key="1">
    <citation type="submission" date="2024-02" db="EMBL/GenBank/DDBJ databases">
        <authorList>
            <person name="Daric V."/>
            <person name="Darras S."/>
        </authorList>
    </citation>
    <scope>NUCLEOTIDE SEQUENCE [LARGE SCALE GENOMIC DNA]</scope>
</reference>
<feature type="domain" description="Ammonium transporter AmtB-like" evidence="10">
    <location>
        <begin position="59"/>
        <end position="483"/>
    </location>
</feature>
<evidence type="ECO:0000256" key="8">
    <source>
        <dbReference type="RuleBase" id="RU362002"/>
    </source>
</evidence>
<keyword evidence="7 8" id="KW-0924">Ammonia transport</keyword>
<feature type="transmembrane region" description="Helical" evidence="8">
    <location>
        <begin position="221"/>
        <end position="242"/>
    </location>
</feature>
<evidence type="ECO:0000256" key="1">
    <source>
        <dbReference type="ARBA" id="ARBA00004141"/>
    </source>
</evidence>
<feature type="transmembrane region" description="Helical" evidence="8">
    <location>
        <begin position="331"/>
        <end position="350"/>
    </location>
</feature>
<dbReference type="NCBIfam" id="TIGR00836">
    <property type="entry name" value="amt"/>
    <property type="match status" value="1"/>
</dbReference>
<feature type="transmembrane region" description="Helical" evidence="8">
    <location>
        <begin position="263"/>
        <end position="283"/>
    </location>
</feature>
<evidence type="ECO:0000256" key="7">
    <source>
        <dbReference type="ARBA" id="ARBA00023177"/>
    </source>
</evidence>
<feature type="transmembrane region" description="Helical" evidence="8">
    <location>
        <begin position="181"/>
        <end position="201"/>
    </location>
</feature>
<dbReference type="EMBL" id="CAWYQH010000106">
    <property type="protein sequence ID" value="CAK8687800.1"/>
    <property type="molecule type" value="Genomic_DNA"/>
</dbReference>
<sequence length="534" mass="57736">MKMDALGRLTLFSSAGASFLCKFEIVGRCSEIRMENLTEKVEKLILDERRLASNVDQFFLIVCGMFVLFMQAGFAFLEAGSVRSKNTTNIIMKNVLDVFIGAISYYAVGYAFAYGESGNPFIGHVHFFATNVKQGFNATLEPHVLTPDEFYATWFFQFVFAATASTIVSGAMAERTEFTTYMVYCIFLTGFVYPIVSHWGWSESGWLVNPPEVLQVQFRDFAGSAIVHITGGTAALIGAIFLGPRIGRFNRDGTINDIPGHSVTVAALGAFILFVGFLAFNGGSQLSISGEGDGATVALAIMNTVLGGSASAITTMLLYKVTDVIRGNDHYWSLIVTMNGALAGMVSMCASCNDLYPWAAVVIGVVAGCAFISWHYFIIAVRIDDPLDAVAVHLGGGLCGILLGPIFAINGLREGVGGIIYGGHYLAFQNFGWNLLGALAIMAWTGTISTILFGTMKLLGILRVSEEVEKRGLDKIKHGEPAYPVKGYHEAEGPAYLKERNGCHNCIEMENGQVSSSNGLEDPPPPEFEEKSSL</sequence>